<comment type="caution">
    <text evidence="1">The sequence shown here is derived from an EMBL/GenBank/DDBJ whole genome shotgun (WGS) entry which is preliminary data.</text>
</comment>
<name>A0ACB7YXH3_9ERIC</name>
<proteinExistence type="predicted"/>
<reference evidence="1 2" key="1">
    <citation type="journal article" date="2021" name="Hortic Res">
        <title>High-quality reference genome and annotation aids understanding of berry development for evergreen blueberry (Vaccinium darrowii).</title>
        <authorList>
            <person name="Yu J."/>
            <person name="Hulse-Kemp A.M."/>
            <person name="Babiker E."/>
            <person name="Staton M."/>
        </authorList>
    </citation>
    <scope>NUCLEOTIDE SEQUENCE [LARGE SCALE GENOMIC DNA]</scope>
    <source>
        <strain evidence="2">cv. NJ 8807/NJ 8810</strain>
        <tissue evidence="1">Young leaf</tissue>
    </source>
</reference>
<evidence type="ECO:0000313" key="2">
    <source>
        <dbReference type="Proteomes" id="UP000828048"/>
    </source>
</evidence>
<sequence length="438" mass="48632">MITSKKAANAVGGKTARACDSCLRKRARWYCAADDAFLCQGCDSSVHSANQLASRHERVRLEKGAPNKATFGSPNTKSSTPAWLQGFTRKARTPRPTKPAKALFGSTITNPLALVPEIGAEDGDNSPYEESEEQLLYRVPVFDPFAAELCDASNDMADALAYEREGTASGGDFAVSMREQGVVLRDEACDIDLHNLNGLILPSDMELAEFAADVESLLGTGLDEDCCGIEGLGLGLLERNKEEDDEMGSFLMESRKVKVEDDVDEVEEIVDCQMDMGMDLERETIDWNFDYEINGEEEKALVGVMDARSGLKEEEVKRKMILSLNYEGVISSWASQGCPWTNGIRPELNTDDGWPEFMGYSHPYGAVGGSHVRGGNDGGREARVSRYREKRRKRLFSKKIRYEVRKLNAEKRPRMKGRFVKRTPFSGPSFPSYLINTK</sequence>
<evidence type="ECO:0000313" key="1">
    <source>
        <dbReference type="EMBL" id="KAH7858347.1"/>
    </source>
</evidence>
<protein>
    <submittedName>
        <fullName evidence="1">Uncharacterized protein</fullName>
    </submittedName>
</protein>
<dbReference type="EMBL" id="CM037153">
    <property type="protein sequence ID" value="KAH7858347.1"/>
    <property type="molecule type" value="Genomic_DNA"/>
</dbReference>
<organism evidence="1 2">
    <name type="scientific">Vaccinium darrowii</name>
    <dbReference type="NCBI Taxonomy" id="229202"/>
    <lineage>
        <taxon>Eukaryota</taxon>
        <taxon>Viridiplantae</taxon>
        <taxon>Streptophyta</taxon>
        <taxon>Embryophyta</taxon>
        <taxon>Tracheophyta</taxon>
        <taxon>Spermatophyta</taxon>
        <taxon>Magnoliopsida</taxon>
        <taxon>eudicotyledons</taxon>
        <taxon>Gunneridae</taxon>
        <taxon>Pentapetalae</taxon>
        <taxon>asterids</taxon>
        <taxon>Ericales</taxon>
        <taxon>Ericaceae</taxon>
        <taxon>Vaccinioideae</taxon>
        <taxon>Vaccinieae</taxon>
        <taxon>Vaccinium</taxon>
    </lineage>
</organism>
<gene>
    <name evidence="1" type="ORF">Vadar_022737</name>
</gene>
<keyword evidence="2" id="KW-1185">Reference proteome</keyword>
<dbReference type="Proteomes" id="UP000828048">
    <property type="component" value="Chromosome 3"/>
</dbReference>
<accession>A0ACB7YXH3</accession>